<dbReference type="InterPro" id="IPR007492">
    <property type="entry name" value="LytTR_DNA-bd_dom"/>
</dbReference>
<dbReference type="PANTHER" id="PTHR37299:SF1">
    <property type="entry name" value="STAGE 0 SPORULATION PROTEIN A HOMOLOG"/>
    <property type="match status" value="1"/>
</dbReference>
<dbReference type="EMBL" id="QLMC01000019">
    <property type="protein sequence ID" value="RAJ89886.1"/>
    <property type="molecule type" value="Genomic_DNA"/>
</dbReference>
<dbReference type="InterPro" id="IPR011006">
    <property type="entry name" value="CheY-like_superfamily"/>
</dbReference>
<dbReference type="GO" id="GO:0000156">
    <property type="term" value="F:phosphorelay response regulator activity"/>
    <property type="evidence" value="ECO:0007669"/>
    <property type="project" value="InterPro"/>
</dbReference>
<dbReference type="SUPFAM" id="SSF52172">
    <property type="entry name" value="CheY-like"/>
    <property type="match status" value="1"/>
</dbReference>
<dbReference type="SMART" id="SM00850">
    <property type="entry name" value="LytTR"/>
    <property type="match status" value="1"/>
</dbReference>
<keyword evidence="5" id="KW-1185">Reference proteome</keyword>
<feature type="domain" description="Response regulatory" evidence="2">
    <location>
        <begin position="2"/>
        <end position="113"/>
    </location>
</feature>
<sequence>MKCIAIDDEPLALNVLSRYISEILFLELVQTFDDAIEGAAYLQNNPVDLLFIDINMPDLSGIDLVSRLQTRPMVIFTTAHKKFAHEGFELEALDYLLKPISRERFEKAVNKAHERFQFLKSQQPAVSDSIVVRSEYKMVKIDLGDIEFIESMEDYIKIHLLSSKHPILTLMSLKGILEMLPDGRFSRIHRSFIVPDAFVKSIQNKKVSLVSGRQLPVSDSYLDFISKWKAR</sequence>
<dbReference type="InterPro" id="IPR001789">
    <property type="entry name" value="Sig_transdc_resp-reg_receiver"/>
</dbReference>
<dbReference type="Proteomes" id="UP000248790">
    <property type="component" value="Unassembled WGS sequence"/>
</dbReference>
<name>A0A327WFI6_LARAB</name>
<keyword evidence="1" id="KW-0597">Phosphoprotein</keyword>
<evidence type="ECO:0000259" key="3">
    <source>
        <dbReference type="PROSITE" id="PS50930"/>
    </source>
</evidence>
<dbReference type="Gene3D" id="3.40.50.2300">
    <property type="match status" value="1"/>
</dbReference>
<dbReference type="OrthoDB" id="1646880at2"/>
<dbReference type="RefSeq" id="WP_111631605.1">
    <property type="nucleotide sequence ID" value="NZ_QLMC01000019.1"/>
</dbReference>
<organism evidence="4 5">
    <name type="scientific">Larkinella arboricola</name>
    <dbReference type="NCBI Taxonomy" id="643671"/>
    <lineage>
        <taxon>Bacteria</taxon>
        <taxon>Pseudomonadati</taxon>
        <taxon>Bacteroidota</taxon>
        <taxon>Cytophagia</taxon>
        <taxon>Cytophagales</taxon>
        <taxon>Spirosomataceae</taxon>
        <taxon>Larkinella</taxon>
    </lineage>
</organism>
<gene>
    <name evidence="4" type="ORF">LX87_05620</name>
</gene>
<dbReference type="SMART" id="SM00448">
    <property type="entry name" value="REC"/>
    <property type="match status" value="1"/>
</dbReference>
<feature type="modified residue" description="4-aspartylphosphate" evidence="1">
    <location>
        <position position="53"/>
    </location>
</feature>
<dbReference type="AlphaFoldDB" id="A0A327WFI6"/>
<dbReference type="Pfam" id="PF04397">
    <property type="entry name" value="LytTR"/>
    <property type="match status" value="1"/>
</dbReference>
<feature type="domain" description="HTH LytTR-type" evidence="3">
    <location>
        <begin position="130"/>
        <end position="231"/>
    </location>
</feature>
<dbReference type="Gene3D" id="2.40.50.1020">
    <property type="entry name" value="LytTr DNA-binding domain"/>
    <property type="match status" value="1"/>
</dbReference>
<dbReference type="Pfam" id="PF00072">
    <property type="entry name" value="Response_reg"/>
    <property type="match status" value="1"/>
</dbReference>
<evidence type="ECO:0000313" key="5">
    <source>
        <dbReference type="Proteomes" id="UP000248790"/>
    </source>
</evidence>
<accession>A0A327WFI6</accession>
<dbReference type="PANTHER" id="PTHR37299">
    <property type="entry name" value="TRANSCRIPTIONAL REGULATOR-RELATED"/>
    <property type="match status" value="1"/>
</dbReference>
<dbReference type="InterPro" id="IPR046947">
    <property type="entry name" value="LytR-like"/>
</dbReference>
<evidence type="ECO:0000256" key="1">
    <source>
        <dbReference type="PROSITE-ProRule" id="PRU00169"/>
    </source>
</evidence>
<comment type="caution">
    <text evidence="4">The sequence shown here is derived from an EMBL/GenBank/DDBJ whole genome shotgun (WGS) entry which is preliminary data.</text>
</comment>
<protein>
    <submittedName>
        <fullName evidence="4">LytTR family two component transcriptional regulator</fullName>
    </submittedName>
</protein>
<evidence type="ECO:0000259" key="2">
    <source>
        <dbReference type="PROSITE" id="PS50110"/>
    </source>
</evidence>
<dbReference type="PROSITE" id="PS50110">
    <property type="entry name" value="RESPONSE_REGULATORY"/>
    <property type="match status" value="1"/>
</dbReference>
<dbReference type="PROSITE" id="PS50930">
    <property type="entry name" value="HTH_LYTTR"/>
    <property type="match status" value="1"/>
</dbReference>
<evidence type="ECO:0000313" key="4">
    <source>
        <dbReference type="EMBL" id="RAJ89886.1"/>
    </source>
</evidence>
<dbReference type="GO" id="GO:0003677">
    <property type="term" value="F:DNA binding"/>
    <property type="evidence" value="ECO:0007669"/>
    <property type="project" value="InterPro"/>
</dbReference>
<proteinExistence type="predicted"/>
<reference evidence="4 5" key="1">
    <citation type="submission" date="2018-06" db="EMBL/GenBank/DDBJ databases">
        <title>Genomic Encyclopedia of Archaeal and Bacterial Type Strains, Phase II (KMG-II): from individual species to whole genera.</title>
        <authorList>
            <person name="Goeker M."/>
        </authorList>
    </citation>
    <scope>NUCLEOTIDE SEQUENCE [LARGE SCALE GENOMIC DNA]</scope>
    <source>
        <strain evidence="4 5">DSM 21851</strain>
    </source>
</reference>